<proteinExistence type="predicted"/>
<reference evidence="1 2" key="1">
    <citation type="submission" date="2018-09" db="EMBL/GenBank/DDBJ databases">
        <title>Characterization of the phylogenetic diversity of five novel species belonging to the genus Bifidobacterium.</title>
        <authorList>
            <person name="Lugli G.A."/>
            <person name="Duranti S."/>
            <person name="Milani C."/>
        </authorList>
    </citation>
    <scope>NUCLEOTIDE SEQUENCE [LARGE SCALE GENOMIC DNA]</scope>
    <source>
        <strain evidence="1 2">2036B</strain>
    </source>
</reference>
<dbReference type="Proteomes" id="UP000287609">
    <property type="component" value="Unassembled WGS sequence"/>
</dbReference>
<keyword evidence="2" id="KW-1185">Reference proteome</keyword>
<dbReference type="AlphaFoldDB" id="A0A430FQB0"/>
<evidence type="ECO:0000313" key="2">
    <source>
        <dbReference type="Proteomes" id="UP000287609"/>
    </source>
</evidence>
<organism evidence="1 2">
    <name type="scientific">Bifidobacterium dolichotidis</name>
    <dbReference type="NCBI Taxonomy" id="2306976"/>
    <lineage>
        <taxon>Bacteria</taxon>
        <taxon>Bacillati</taxon>
        <taxon>Actinomycetota</taxon>
        <taxon>Actinomycetes</taxon>
        <taxon>Bifidobacteriales</taxon>
        <taxon>Bifidobacteriaceae</taxon>
        <taxon>Bifidobacterium</taxon>
    </lineage>
</organism>
<protein>
    <submittedName>
        <fullName evidence="1">Uncharacterized protein</fullName>
    </submittedName>
</protein>
<sequence length="60" mass="6630">MGPCVYRALCNCNQSSDQRSTQLSGHRAQLSTHRAQLSADRALLAQYARLHTVSSELPCK</sequence>
<accession>A0A430FQB0</accession>
<dbReference type="EMBL" id="QXGM01000002">
    <property type="protein sequence ID" value="RSX55017.1"/>
    <property type="molecule type" value="Genomic_DNA"/>
</dbReference>
<gene>
    <name evidence="1" type="ORF">D2E26_1071</name>
</gene>
<name>A0A430FQB0_9BIFI</name>
<comment type="caution">
    <text evidence="1">The sequence shown here is derived from an EMBL/GenBank/DDBJ whole genome shotgun (WGS) entry which is preliminary data.</text>
</comment>
<evidence type="ECO:0000313" key="1">
    <source>
        <dbReference type="EMBL" id="RSX55017.1"/>
    </source>
</evidence>